<dbReference type="SUPFAM" id="SSF50129">
    <property type="entry name" value="GroES-like"/>
    <property type="match status" value="1"/>
</dbReference>
<name>A0AAE2ZU33_STAAU</name>
<dbReference type="SMART" id="SM00829">
    <property type="entry name" value="PKS_ER"/>
    <property type="match status" value="1"/>
</dbReference>
<dbReference type="InterPro" id="IPR020843">
    <property type="entry name" value="ER"/>
</dbReference>
<dbReference type="InterPro" id="IPR050700">
    <property type="entry name" value="YIM1/Zinc_Alcohol_DH_Fams"/>
</dbReference>
<dbReference type="GO" id="GO:0016491">
    <property type="term" value="F:oxidoreductase activity"/>
    <property type="evidence" value="ECO:0007669"/>
    <property type="project" value="InterPro"/>
</dbReference>
<reference evidence="2" key="1">
    <citation type="submission" date="2016-02" db="EMBL/GenBank/DDBJ databases">
        <authorList>
            <consortium name="Pathogen Informatics"/>
        </authorList>
    </citation>
    <scope>NUCLEOTIDE SEQUENCE</scope>
    <source>
        <strain evidence="2">1943STDY5698364</strain>
    </source>
</reference>
<reference evidence="5 6" key="2">
    <citation type="submission" date="2018-06" db="EMBL/GenBank/DDBJ databases">
        <authorList>
            <consortium name="Pathogen Informatics"/>
            <person name="Doyle S."/>
        </authorList>
    </citation>
    <scope>NUCLEOTIDE SEQUENCE [LARGE SCALE GENOMIC DNA]</scope>
    <source>
        <strain evidence="5 6">EOE047</strain>
    </source>
</reference>
<dbReference type="InterPro" id="IPR013154">
    <property type="entry name" value="ADH-like_N"/>
</dbReference>
<dbReference type="AlphaFoldDB" id="A0AAE2ZU33"/>
<dbReference type="Proteomes" id="UP000249918">
    <property type="component" value="Unassembled WGS sequence"/>
</dbReference>
<dbReference type="Pfam" id="PF13602">
    <property type="entry name" value="ADH_zinc_N_2"/>
    <property type="match status" value="1"/>
</dbReference>
<accession>A0AAE2ZU33</accession>
<dbReference type="Gene3D" id="3.90.180.10">
    <property type="entry name" value="Medium-chain alcohol dehydrogenases, catalytic domain"/>
    <property type="match status" value="1"/>
</dbReference>
<dbReference type="Pfam" id="PF08240">
    <property type="entry name" value="ADH_N"/>
    <property type="match status" value="1"/>
</dbReference>
<dbReference type="Gene3D" id="3.40.50.720">
    <property type="entry name" value="NAD(P)-binding Rossmann-like Domain"/>
    <property type="match status" value="1"/>
</dbReference>
<reference evidence="3" key="4">
    <citation type="submission" date="2021-08" db="EMBL/GenBank/DDBJ databases">
        <title>Whole-genome sequencing of local methicillin-resistant S. aureus strain Lr2.</title>
        <authorList>
            <person name="Ali A."/>
            <person name="Ullah N."/>
        </authorList>
    </citation>
    <scope>NUCLEOTIDE SEQUENCE</scope>
    <source>
        <strain evidence="3">Lr2</strain>
    </source>
</reference>
<dbReference type="EMBL" id="UDJK01000010">
    <property type="protein sequence ID" value="SRC29917.1"/>
    <property type="molecule type" value="Genomic_DNA"/>
</dbReference>
<evidence type="ECO:0000313" key="5">
    <source>
        <dbReference type="EMBL" id="SRC29917.1"/>
    </source>
</evidence>
<evidence type="ECO:0000259" key="1">
    <source>
        <dbReference type="SMART" id="SM00829"/>
    </source>
</evidence>
<evidence type="ECO:0000313" key="6">
    <source>
        <dbReference type="Proteomes" id="UP000249918"/>
    </source>
</evidence>
<dbReference type="RefSeq" id="WP_000644427.1">
    <property type="nucleotide sequence ID" value="NZ_AP025176.1"/>
</dbReference>
<evidence type="ECO:0000313" key="4">
    <source>
        <dbReference type="EMBL" id="QCT58346.1"/>
    </source>
</evidence>
<dbReference type="EMBL" id="FJNR01000009">
    <property type="protein sequence ID" value="CZQ63785.1"/>
    <property type="molecule type" value="Genomic_DNA"/>
</dbReference>
<dbReference type="EMBL" id="JAIGOF010000007">
    <property type="protein sequence ID" value="MBX8594311.1"/>
    <property type="molecule type" value="Genomic_DNA"/>
</dbReference>
<proteinExistence type="predicted"/>
<dbReference type="SUPFAM" id="SSF51735">
    <property type="entry name" value="NAD(P)-binding Rossmann-fold domains"/>
    <property type="match status" value="1"/>
</dbReference>
<sequence length="341" mass="37879">MKAIQIKKYNKNRDVQIRDITIPEIKSTEVLVKVAYAAINPLENLTINGSVKLIQNYKMPQTIGNELTGTIVKVGSKVEDYKLGDKIYSRLPIDRIGAFAEYVSIESNAIAKLPKNLNLKTGAAVPLTGLTAYQAITEELKAIPGKTLFIPGGSGSFGQMAVPIAKSLGLKVIVSGSPRLKDQFLAKGVDQYIDYKTENYCEVLSDIDYVIDTLGPNEFDKELSVMKPGGTIVSLINAPNKAFAVKNNFSPFKKLLFGLAGKKFDKKAQKKSIDYRFIFVRSDGEQLKILNKIIEQNNIIPDIDDHIFTIDEIDKALDYTFNHHTNGKVLIRIDNSDNTIY</sequence>
<protein>
    <submittedName>
        <fullName evidence="2">Alcohol dehydrogenase</fullName>
    </submittedName>
    <submittedName>
        <fullName evidence="3">NADP-dependent oxidoreductase</fullName>
    </submittedName>
</protein>
<dbReference type="EMBL" id="CP038850">
    <property type="protein sequence ID" value="QCT58346.1"/>
    <property type="molecule type" value="Genomic_DNA"/>
</dbReference>
<evidence type="ECO:0000313" key="7">
    <source>
        <dbReference type="Proteomes" id="UP000309390"/>
    </source>
</evidence>
<dbReference type="PANTHER" id="PTHR11695">
    <property type="entry name" value="ALCOHOL DEHYDROGENASE RELATED"/>
    <property type="match status" value="1"/>
</dbReference>
<dbReference type="InterPro" id="IPR011032">
    <property type="entry name" value="GroES-like_sf"/>
</dbReference>
<evidence type="ECO:0000313" key="3">
    <source>
        <dbReference type="EMBL" id="MBX8594311.1"/>
    </source>
</evidence>
<reference evidence="4" key="3">
    <citation type="submission" date="2019-04" db="EMBL/GenBank/DDBJ databases">
        <title>Whole-genome sequencing of local methicillin-resistant S. aureus strain Lr2.</title>
        <authorList>
            <person name="Ullah N."/>
            <person name="Ali A."/>
        </authorList>
    </citation>
    <scope>NUCLEOTIDE SEQUENCE [LARGE SCALE GENOMIC DNA]</scope>
    <source>
        <strain evidence="4">Lr2</strain>
    </source>
</reference>
<dbReference type="CDD" id="cd05289">
    <property type="entry name" value="MDR_like_2"/>
    <property type="match status" value="1"/>
</dbReference>
<organism evidence="3 7">
    <name type="scientific">Staphylococcus aureus</name>
    <dbReference type="NCBI Taxonomy" id="1280"/>
    <lineage>
        <taxon>Bacteria</taxon>
        <taxon>Bacillati</taxon>
        <taxon>Bacillota</taxon>
        <taxon>Bacilli</taxon>
        <taxon>Bacillales</taxon>
        <taxon>Staphylococcaceae</taxon>
        <taxon>Staphylococcus</taxon>
    </lineage>
</organism>
<dbReference type="PANTHER" id="PTHR11695:SF294">
    <property type="entry name" value="RETICULON-4-INTERACTING PROTEIN 1, MITOCHONDRIAL"/>
    <property type="match status" value="1"/>
</dbReference>
<dbReference type="Proteomes" id="UP000070985">
    <property type="component" value="Unassembled WGS sequence"/>
</dbReference>
<evidence type="ECO:0000313" key="2">
    <source>
        <dbReference type="EMBL" id="CZQ63785.1"/>
    </source>
</evidence>
<dbReference type="InterPro" id="IPR036291">
    <property type="entry name" value="NAD(P)-bd_dom_sf"/>
</dbReference>
<gene>
    <name evidence="3" type="ORF">E1948_06770</name>
    <name evidence="4" type="ORF">E1948_13710</name>
    <name evidence="2" type="ORF">ERS391062_01619</name>
    <name evidence="5" type="ORF">SAMEA1466929_02153</name>
</gene>
<dbReference type="Proteomes" id="UP000309390">
    <property type="component" value="Unassembled WGS sequence"/>
</dbReference>
<feature type="domain" description="Enoyl reductase (ER)" evidence="1">
    <location>
        <begin position="10"/>
        <end position="331"/>
    </location>
</feature>